<evidence type="ECO:0000313" key="4">
    <source>
        <dbReference type="EMBL" id="CAB3266293.1"/>
    </source>
</evidence>
<dbReference type="AlphaFoldDB" id="A0A6F9DTF2"/>
<dbReference type="Gene3D" id="2.60.200.20">
    <property type="match status" value="1"/>
</dbReference>
<proteinExistence type="evidence at transcript level"/>
<feature type="compositionally biased region" description="Acidic residues" evidence="2">
    <location>
        <begin position="297"/>
        <end position="307"/>
    </location>
</feature>
<dbReference type="CDD" id="cd22677">
    <property type="entry name" value="FHA_Kanadaptin"/>
    <property type="match status" value="1"/>
</dbReference>
<feature type="compositionally biased region" description="Basic residues" evidence="2">
    <location>
        <begin position="792"/>
        <end position="802"/>
    </location>
</feature>
<feature type="compositionally biased region" description="Polar residues" evidence="2">
    <location>
        <begin position="23"/>
        <end position="35"/>
    </location>
</feature>
<feature type="region of interest" description="Disordered" evidence="2">
    <location>
        <begin position="294"/>
        <end position="356"/>
    </location>
</feature>
<evidence type="ECO:0000259" key="3">
    <source>
        <dbReference type="PROSITE" id="PS50006"/>
    </source>
</evidence>
<dbReference type="InterPro" id="IPR008984">
    <property type="entry name" value="SMAD_FHA_dom_sf"/>
</dbReference>
<evidence type="ECO:0000256" key="2">
    <source>
        <dbReference type="SAM" id="MobiDB-lite"/>
    </source>
</evidence>
<organism evidence="4">
    <name type="scientific">Phallusia mammillata</name>
    <dbReference type="NCBI Taxonomy" id="59560"/>
    <lineage>
        <taxon>Eukaryota</taxon>
        <taxon>Metazoa</taxon>
        <taxon>Chordata</taxon>
        <taxon>Tunicata</taxon>
        <taxon>Ascidiacea</taxon>
        <taxon>Phlebobranchia</taxon>
        <taxon>Ascidiidae</taxon>
        <taxon>Phallusia</taxon>
    </lineage>
</organism>
<dbReference type="InterPro" id="IPR000253">
    <property type="entry name" value="FHA_dom"/>
</dbReference>
<protein>
    <submittedName>
        <fullName evidence="4">Kanadaptin</fullName>
    </submittedName>
</protein>
<dbReference type="CDD" id="cd19856">
    <property type="entry name" value="DSRM_Kanadaptin"/>
    <property type="match status" value="1"/>
</dbReference>
<feature type="region of interest" description="Disordered" evidence="2">
    <location>
        <begin position="661"/>
        <end position="843"/>
    </location>
</feature>
<reference evidence="4" key="1">
    <citation type="submission" date="2020-04" db="EMBL/GenBank/DDBJ databases">
        <authorList>
            <person name="Neveu A P."/>
        </authorList>
    </citation>
    <scope>NUCLEOTIDE SEQUENCE</scope>
    <source>
        <tissue evidence="4">Whole embryo</tissue>
    </source>
</reference>
<feature type="coiled-coil region" evidence="1">
    <location>
        <begin position="521"/>
        <end position="555"/>
    </location>
</feature>
<feature type="domain" description="FHA" evidence="3">
    <location>
        <begin position="203"/>
        <end position="267"/>
    </location>
</feature>
<dbReference type="FunFam" id="2.60.200.20:FF:000071">
    <property type="entry name" value="AGAP004588-PA"/>
    <property type="match status" value="1"/>
</dbReference>
<name>A0A6F9DTF2_9ASCI</name>
<feature type="compositionally biased region" description="Polar residues" evidence="2">
    <location>
        <begin position="832"/>
        <end position="843"/>
    </location>
</feature>
<dbReference type="PANTHER" id="PTHR23308">
    <property type="entry name" value="NUCLEAR INHIBITOR OF PROTEIN PHOSPHATASE-1"/>
    <property type="match status" value="1"/>
</dbReference>
<evidence type="ECO:0000256" key="1">
    <source>
        <dbReference type="SAM" id="Coils"/>
    </source>
</evidence>
<accession>A0A6F9DTF2</accession>
<dbReference type="EMBL" id="LR790431">
    <property type="protein sequence ID" value="CAB3266293.1"/>
    <property type="molecule type" value="mRNA"/>
</dbReference>
<dbReference type="Pfam" id="PF00498">
    <property type="entry name" value="FHA"/>
    <property type="match status" value="1"/>
</dbReference>
<feature type="region of interest" description="Disordered" evidence="2">
    <location>
        <begin position="1"/>
        <end position="168"/>
    </location>
</feature>
<keyword evidence="1" id="KW-0175">Coiled coil</keyword>
<gene>
    <name evidence="4" type="primary">Slc4a1ap</name>
</gene>
<dbReference type="InterPro" id="IPR050923">
    <property type="entry name" value="Cell_Proc_Reg/RNA_Proc"/>
</dbReference>
<feature type="compositionally biased region" description="Low complexity" evidence="2">
    <location>
        <begin position="36"/>
        <end position="49"/>
    </location>
</feature>
<feature type="compositionally biased region" description="Basic and acidic residues" evidence="2">
    <location>
        <begin position="115"/>
        <end position="157"/>
    </location>
</feature>
<feature type="compositionally biased region" description="Polar residues" evidence="2">
    <location>
        <begin position="693"/>
        <end position="713"/>
    </location>
</feature>
<dbReference type="SMART" id="SM00240">
    <property type="entry name" value="FHA"/>
    <property type="match status" value="1"/>
</dbReference>
<sequence length="843" mass="95101">MSSEASAPAPPVFKVPVIAGKTVKTQKTDAGTSEASTSKSPTSDGSSKPNPVQSTEERRPPVSFRTKSMLLPSEVYKPHRPTATEFLERHLKNKSKIKKAEELSKAAEQVPAKAESPEAKHTDAEEDKEQKTETSEISKVSKEVKTKVASSSEDKPKPPPPKLEYTKPTWSISSTTVDEPYSLEVLRAGAIIDKIELTDHEFFVFGRLPECNITLEHPSISRHHAILQFGAPKSQDENVEFQKDGSAGFYLFELGSTHGTFLNKAKVPQGKYYRLKVGHMIKFGNSTRTYILQGPSEDQEMESEESATELRDKAREERSKKRDLEKMMMGEDSDEDEDEKESQGSNRKVASETGISWGMLEDAVEENIEEEEKKIEKPSLDAIALPEKDPFYVKDPHKALKNFYEKEGMELDFECTERRPGQWNVRLELPVDTPTGKPIFAEASVTGKRKEAMVHCALEACRIMDRHGLFKRTERHRRKVKQWEKDDYYDSDEDQFLDRTGDLEQKRKQRKLRTKGKKALLQEKAQTYESLTEQIKELEKEVSEIEQQLNKDKEAIRTKGNVEDPLEEFMQQVKSGNTLDSITRSKLKHRLIEARKESARLSKLAEIARPISLPPVNQNVTKSLGFIGKMRGKKRGFTLPPKPVEQSYPVKHVTDDVMVVEEDDEPTTHPVPPSKQDETKTASTVTEDGGSETIVTSQQSKPTVETTDTLTTNIDEESAPEKSLQDSPPLEAPDIRAEASSVETIQESTKSKRTFGPTLPETLRATLTGEQPQEKRDENEEKEEEEQGEQSRKRRKRNRKPREKPAKQSAPATISNDPDYCDWIPPAGQSGDGTTSLNAKYGY</sequence>
<dbReference type="SUPFAM" id="SSF49879">
    <property type="entry name" value="SMAD/FHA domain"/>
    <property type="match status" value="1"/>
</dbReference>
<feature type="compositionally biased region" description="Acidic residues" evidence="2">
    <location>
        <begin position="331"/>
        <end position="340"/>
    </location>
</feature>
<feature type="compositionally biased region" description="Basic and acidic residues" evidence="2">
    <location>
        <begin position="308"/>
        <end position="329"/>
    </location>
</feature>
<dbReference type="PROSITE" id="PS50006">
    <property type="entry name" value="FHA_DOMAIN"/>
    <property type="match status" value="1"/>
</dbReference>